<feature type="domain" description="N-acetyltransferase" evidence="3">
    <location>
        <begin position="4"/>
        <end position="159"/>
    </location>
</feature>
<dbReference type="CDD" id="cd04301">
    <property type="entry name" value="NAT_SF"/>
    <property type="match status" value="1"/>
</dbReference>
<keyword evidence="2 4" id="KW-0012">Acyltransferase</keyword>
<dbReference type="InterPro" id="IPR016181">
    <property type="entry name" value="Acyl_CoA_acyltransferase"/>
</dbReference>
<keyword evidence="5" id="KW-1185">Reference proteome</keyword>
<dbReference type="Gene3D" id="3.40.630.30">
    <property type="match status" value="1"/>
</dbReference>
<dbReference type="OrthoDB" id="5997585at2"/>
<keyword evidence="1 4" id="KW-0808">Transferase</keyword>
<sequence length="159" mass="17146">MATLNIRPAQPFDAGAMATLLNAIIRQGGTTALTKPVTGDDLRDKMALGGIWHLAENDGDVIGFQWVNGHADLPGDTCEIATFVALGNHGIGVGSALFDATRNAARARGYDWIEAVIRADNDGGRAYYRSRGFETARHLHNQTLADGTPVDKVVKRYRL</sequence>
<organism evidence="4 5">
    <name type="scientific">Jannaschia pohangensis</name>
    <dbReference type="NCBI Taxonomy" id="390807"/>
    <lineage>
        <taxon>Bacteria</taxon>
        <taxon>Pseudomonadati</taxon>
        <taxon>Pseudomonadota</taxon>
        <taxon>Alphaproteobacteria</taxon>
        <taxon>Rhodobacterales</taxon>
        <taxon>Roseobacteraceae</taxon>
        <taxon>Jannaschia</taxon>
    </lineage>
</organism>
<dbReference type="SUPFAM" id="SSF55729">
    <property type="entry name" value="Acyl-CoA N-acyltransferases (Nat)"/>
    <property type="match status" value="1"/>
</dbReference>
<dbReference type="AlphaFoldDB" id="A0A1I3TX56"/>
<name>A0A1I3TX56_9RHOB</name>
<dbReference type="Pfam" id="PF00583">
    <property type="entry name" value="Acetyltransf_1"/>
    <property type="match status" value="1"/>
</dbReference>
<evidence type="ECO:0000259" key="3">
    <source>
        <dbReference type="PROSITE" id="PS51186"/>
    </source>
</evidence>
<dbReference type="Proteomes" id="UP000199110">
    <property type="component" value="Unassembled WGS sequence"/>
</dbReference>
<evidence type="ECO:0000256" key="1">
    <source>
        <dbReference type="ARBA" id="ARBA00022679"/>
    </source>
</evidence>
<evidence type="ECO:0000256" key="2">
    <source>
        <dbReference type="ARBA" id="ARBA00023315"/>
    </source>
</evidence>
<dbReference type="PANTHER" id="PTHR43877">
    <property type="entry name" value="AMINOALKYLPHOSPHONATE N-ACETYLTRANSFERASE-RELATED-RELATED"/>
    <property type="match status" value="1"/>
</dbReference>
<dbReference type="EMBL" id="FORA01000006">
    <property type="protein sequence ID" value="SFJ75878.1"/>
    <property type="molecule type" value="Genomic_DNA"/>
</dbReference>
<proteinExistence type="predicted"/>
<evidence type="ECO:0000313" key="4">
    <source>
        <dbReference type="EMBL" id="SFJ75878.1"/>
    </source>
</evidence>
<dbReference type="RefSeq" id="WP_092784258.1">
    <property type="nucleotide sequence ID" value="NZ_FORA01000006.1"/>
</dbReference>
<dbReference type="STRING" id="390807.SAMN04488095_3591"/>
<dbReference type="InterPro" id="IPR000182">
    <property type="entry name" value="GNAT_dom"/>
</dbReference>
<dbReference type="PROSITE" id="PS51186">
    <property type="entry name" value="GNAT"/>
    <property type="match status" value="1"/>
</dbReference>
<dbReference type="GO" id="GO:0016747">
    <property type="term" value="F:acyltransferase activity, transferring groups other than amino-acyl groups"/>
    <property type="evidence" value="ECO:0007669"/>
    <property type="project" value="InterPro"/>
</dbReference>
<evidence type="ECO:0000313" key="5">
    <source>
        <dbReference type="Proteomes" id="UP000199110"/>
    </source>
</evidence>
<gene>
    <name evidence="4" type="ORF">SAMN04488095_3591</name>
</gene>
<dbReference type="InterPro" id="IPR050832">
    <property type="entry name" value="Bact_Acetyltransf"/>
</dbReference>
<protein>
    <submittedName>
        <fullName evidence="4">L-amino acid N-acyltransferase YncA</fullName>
    </submittedName>
</protein>
<reference evidence="4 5" key="1">
    <citation type="submission" date="2016-10" db="EMBL/GenBank/DDBJ databases">
        <authorList>
            <person name="de Groot N.N."/>
        </authorList>
    </citation>
    <scope>NUCLEOTIDE SEQUENCE [LARGE SCALE GENOMIC DNA]</scope>
    <source>
        <strain evidence="4 5">DSM 19073</strain>
    </source>
</reference>
<accession>A0A1I3TX56</accession>